<dbReference type="GO" id="GO:0003729">
    <property type="term" value="F:mRNA binding"/>
    <property type="evidence" value="ECO:0007669"/>
    <property type="project" value="UniProtKB-ARBA"/>
</dbReference>
<dbReference type="InterPro" id="IPR055179">
    <property type="entry name" value="Tex-like_central_region"/>
</dbReference>
<dbReference type="Pfam" id="PF22706">
    <property type="entry name" value="Tex_central_region"/>
    <property type="match status" value="1"/>
</dbReference>
<dbReference type="SUPFAM" id="SSF158832">
    <property type="entry name" value="Tex N-terminal region-like"/>
    <property type="match status" value="1"/>
</dbReference>
<dbReference type="Gene3D" id="1.10.10.650">
    <property type="entry name" value="RuvA domain 2-like"/>
    <property type="match status" value="1"/>
</dbReference>
<dbReference type="InterPro" id="IPR018974">
    <property type="entry name" value="Tex-like_N"/>
</dbReference>
<dbReference type="InterPro" id="IPR023323">
    <property type="entry name" value="Tex-like_dom_sf"/>
</dbReference>
<dbReference type="SUPFAM" id="SSF53098">
    <property type="entry name" value="Ribonuclease H-like"/>
    <property type="match status" value="1"/>
</dbReference>
<dbReference type="SMART" id="SM00316">
    <property type="entry name" value="S1"/>
    <property type="match status" value="1"/>
</dbReference>
<dbReference type="InterPro" id="IPR041692">
    <property type="entry name" value="HHH_9"/>
</dbReference>
<sequence>MDNISIISGRLELKPAQVTETLALLDQGATVPFIARYRKEATGSLDEVAVAEIRDLSAQLKELDARKAAILASLEKNGHLTDELGDRVRSTDSLAALEDIYLPYRPKRRTKGQQAREKGLEPLAEAVFAQTGMDPESRAADFVDEEKGVETPADALAGAMDIMAEWINEQETVRKALRELYAKKSTIACRVATGMEEKGAKFRDYFDWTEPLHDAPSHRILAARRGEREEVLNLTIRPTEEDALQILHTLIITGDGPDSALVRKALEQSYKRLLSRAMETEARLLSKERADQEAITVFADNLRELLLSPPMGARRVLGIDPGFRTGCKVVCLDSQGKLLHNDTIYPNMGEQKDRKAAETIRALVKRFDMEAVAIGNGTAGRETERFVKGLGLPKELIITLVNESGASIYSASETARQEFPDLDLTVRGAVSIGRRLMDPLSELVKIDPKSIGVGQYQHDVDQTALKKSLDDTVISCVNGVGVDVNRASAELLTYVSGLGPQLARNIVGYRDENGPFQSRKTLLKVPRLGPKAFEQCAGFLRIVDGKNPLDASAVHPESYGIVDAMAKDLHADVASLIGRTDLKQALDLSVYTTDTVGLPTLSDICHELAKPGRDPRDDFKLFNYREGVETMDDLEEGMRLPGVVTNVTAFGAFVDIGVHQDGLVHISEMSDKFVKNPADVVKVHQKVQVTVIGIDKPRKRISLSMKSRTGEAGTPGNRERVTPQSQPKPKAKRQTKPQNRREEKGRPFNNPFADLLKK</sequence>
<dbReference type="PANTHER" id="PTHR10724:SF10">
    <property type="entry name" value="S1 RNA-BINDING DOMAIN-CONTAINING PROTEIN 1"/>
    <property type="match status" value="1"/>
</dbReference>
<dbReference type="SMART" id="SM00732">
    <property type="entry name" value="YqgFc"/>
    <property type="match status" value="1"/>
</dbReference>
<dbReference type="InterPro" id="IPR010994">
    <property type="entry name" value="RuvA_2-like"/>
</dbReference>
<dbReference type="FunFam" id="1.10.150.310:FF:000001">
    <property type="entry name" value="RNA-binding transcriptional accessory protein"/>
    <property type="match status" value="1"/>
</dbReference>
<dbReference type="GO" id="GO:0005737">
    <property type="term" value="C:cytoplasm"/>
    <property type="evidence" value="ECO:0007669"/>
    <property type="project" value="UniProtKB-ARBA"/>
</dbReference>
<dbReference type="FunFam" id="1.10.10.650:FF:000001">
    <property type="entry name" value="S1 RNA-binding domain 1"/>
    <property type="match status" value="1"/>
</dbReference>
<dbReference type="Gene3D" id="1.10.150.310">
    <property type="entry name" value="Tex RuvX-like domain-like"/>
    <property type="match status" value="1"/>
</dbReference>
<dbReference type="GO" id="GO:0006139">
    <property type="term" value="P:nucleobase-containing compound metabolic process"/>
    <property type="evidence" value="ECO:0007669"/>
    <property type="project" value="InterPro"/>
</dbReference>
<evidence type="ECO:0000256" key="1">
    <source>
        <dbReference type="SAM" id="MobiDB-lite"/>
    </source>
</evidence>
<feature type="region of interest" description="Disordered" evidence="1">
    <location>
        <begin position="700"/>
        <end position="758"/>
    </location>
</feature>
<dbReference type="FunFam" id="3.30.420.140:FF:000001">
    <property type="entry name" value="RNA-binding transcriptional accessory protein"/>
    <property type="match status" value="1"/>
</dbReference>
<dbReference type="Pfam" id="PF17674">
    <property type="entry name" value="HHH_9"/>
    <property type="match status" value="1"/>
</dbReference>
<dbReference type="InterPro" id="IPR044146">
    <property type="entry name" value="S1_Tex"/>
</dbReference>
<protein>
    <recommendedName>
        <fullName evidence="2">S1 motif domain-containing protein</fullName>
    </recommendedName>
</protein>
<dbReference type="FunFam" id="2.40.50.140:FF:000051">
    <property type="entry name" value="RNA-binding transcriptional accessory protein"/>
    <property type="match status" value="1"/>
</dbReference>
<proteinExistence type="predicted"/>
<dbReference type="STRING" id="419481.SAMN05216233_108193"/>
<dbReference type="Gene3D" id="3.30.420.140">
    <property type="entry name" value="YqgF/RNase H-like domain"/>
    <property type="match status" value="1"/>
</dbReference>
<dbReference type="GO" id="GO:0003735">
    <property type="term" value="F:structural constituent of ribosome"/>
    <property type="evidence" value="ECO:0007669"/>
    <property type="project" value="TreeGrafter"/>
</dbReference>
<dbReference type="Pfam" id="PF09371">
    <property type="entry name" value="Tex_N"/>
    <property type="match status" value="1"/>
</dbReference>
<dbReference type="GO" id="GO:0006412">
    <property type="term" value="P:translation"/>
    <property type="evidence" value="ECO:0007669"/>
    <property type="project" value="TreeGrafter"/>
</dbReference>
<dbReference type="OrthoDB" id="9804714at2"/>
<dbReference type="PANTHER" id="PTHR10724">
    <property type="entry name" value="30S RIBOSOMAL PROTEIN S1"/>
    <property type="match status" value="1"/>
</dbReference>
<dbReference type="Gene3D" id="2.40.50.140">
    <property type="entry name" value="Nucleic acid-binding proteins"/>
    <property type="match status" value="1"/>
</dbReference>
<dbReference type="Pfam" id="PF12836">
    <property type="entry name" value="HHH_3"/>
    <property type="match status" value="1"/>
</dbReference>
<dbReference type="Pfam" id="PF00575">
    <property type="entry name" value="S1"/>
    <property type="match status" value="1"/>
</dbReference>
<dbReference type="InterPro" id="IPR006641">
    <property type="entry name" value="YqgF/RNaseH-like_dom"/>
</dbReference>
<dbReference type="AlphaFoldDB" id="A0A1G5FPA8"/>
<dbReference type="EMBL" id="FMUX01000008">
    <property type="protein sequence ID" value="SCY41079.1"/>
    <property type="molecule type" value="Genomic_DNA"/>
</dbReference>
<dbReference type="InterPro" id="IPR023319">
    <property type="entry name" value="Tex-like_HTH_dom_sf"/>
</dbReference>
<feature type="domain" description="S1 motif" evidence="2">
    <location>
        <begin position="637"/>
        <end position="706"/>
    </location>
</feature>
<dbReference type="InterPro" id="IPR003029">
    <property type="entry name" value="S1_domain"/>
</dbReference>
<evidence type="ECO:0000313" key="3">
    <source>
        <dbReference type="EMBL" id="SCY41079.1"/>
    </source>
</evidence>
<dbReference type="Proteomes" id="UP000198870">
    <property type="component" value="Unassembled WGS sequence"/>
</dbReference>
<accession>A0A1G5FPA8</accession>
<dbReference type="InterPro" id="IPR012337">
    <property type="entry name" value="RNaseH-like_sf"/>
</dbReference>
<evidence type="ECO:0000313" key="4">
    <source>
        <dbReference type="Proteomes" id="UP000198870"/>
    </source>
</evidence>
<dbReference type="InterPro" id="IPR012340">
    <property type="entry name" value="NA-bd_OB-fold"/>
</dbReference>
<dbReference type="RefSeq" id="WP_092211043.1">
    <property type="nucleotide sequence ID" value="NZ_FMUX01000008.1"/>
</dbReference>
<keyword evidence="4" id="KW-1185">Reference proteome</keyword>
<dbReference type="InterPro" id="IPR032639">
    <property type="entry name" value="Tex_YqgF"/>
</dbReference>
<dbReference type="InterPro" id="IPR050437">
    <property type="entry name" value="Ribos_protein_bS1-like"/>
</dbReference>
<dbReference type="Pfam" id="PF16921">
    <property type="entry name" value="Tex_YqgF"/>
    <property type="match status" value="1"/>
</dbReference>
<name>A0A1G5FPA8_9BACT</name>
<organism evidence="3 4">
    <name type="scientific">Desulfoluna spongiiphila</name>
    <dbReference type="NCBI Taxonomy" id="419481"/>
    <lineage>
        <taxon>Bacteria</taxon>
        <taxon>Pseudomonadati</taxon>
        <taxon>Thermodesulfobacteriota</taxon>
        <taxon>Desulfobacteria</taxon>
        <taxon>Desulfobacterales</taxon>
        <taxon>Desulfolunaceae</taxon>
        <taxon>Desulfoluna</taxon>
    </lineage>
</organism>
<evidence type="ECO:0000259" key="2">
    <source>
        <dbReference type="PROSITE" id="PS50126"/>
    </source>
</evidence>
<dbReference type="CDD" id="cd05685">
    <property type="entry name" value="S1_Tex"/>
    <property type="match status" value="1"/>
</dbReference>
<dbReference type="Gene3D" id="1.10.3500.10">
    <property type="entry name" value="Tex N-terminal region-like"/>
    <property type="match status" value="1"/>
</dbReference>
<dbReference type="SUPFAM" id="SSF50249">
    <property type="entry name" value="Nucleic acid-binding proteins"/>
    <property type="match status" value="1"/>
</dbReference>
<gene>
    <name evidence="3" type="ORF">SAMN05216233_108193</name>
</gene>
<dbReference type="SUPFAM" id="SSF47781">
    <property type="entry name" value="RuvA domain 2-like"/>
    <property type="match status" value="2"/>
</dbReference>
<dbReference type="PROSITE" id="PS50126">
    <property type="entry name" value="S1"/>
    <property type="match status" value="1"/>
</dbReference>
<reference evidence="3 4" key="1">
    <citation type="submission" date="2016-10" db="EMBL/GenBank/DDBJ databases">
        <authorList>
            <person name="de Groot N.N."/>
        </authorList>
    </citation>
    <scope>NUCLEOTIDE SEQUENCE [LARGE SCALE GENOMIC DNA]</scope>
    <source>
        <strain evidence="3 4">AA1</strain>
    </source>
</reference>
<dbReference type="InterPro" id="IPR037027">
    <property type="entry name" value="YqgF/RNaseH-like_dom_sf"/>
</dbReference>